<proteinExistence type="predicted"/>
<dbReference type="EMBL" id="JBHTKJ010000048">
    <property type="protein sequence ID" value="MFD1039856.1"/>
    <property type="molecule type" value="Genomic_DNA"/>
</dbReference>
<reference evidence="3" key="1">
    <citation type="journal article" date="2019" name="Int. J. Syst. Evol. Microbiol.">
        <title>The Global Catalogue of Microorganisms (GCM) 10K type strain sequencing project: providing services to taxonomists for standard genome sequencing and annotation.</title>
        <authorList>
            <consortium name="The Broad Institute Genomics Platform"/>
            <consortium name="The Broad Institute Genome Sequencing Center for Infectious Disease"/>
            <person name="Wu L."/>
            <person name="Ma J."/>
        </authorList>
    </citation>
    <scope>NUCLEOTIDE SEQUENCE [LARGE SCALE GENOMIC DNA]</scope>
    <source>
        <strain evidence="3">CCUG 56754</strain>
    </source>
</reference>
<gene>
    <name evidence="2" type="ORF">ACFQ3N_15860</name>
</gene>
<name>A0ABW3LN87_9BACI</name>
<evidence type="ECO:0000313" key="3">
    <source>
        <dbReference type="Proteomes" id="UP001597040"/>
    </source>
</evidence>
<feature type="region of interest" description="Disordered" evidence="1">
    <location>
        <begin position="1"/>
        <end position="56"/>
    </location>
</feature>
<evidence type="ECO:0000313" key="2">
    <source>
        <dbReference type="EMBL" id="MFD1039856.1"/>
    </source>
</evidence>
<evidence type="ECO:0000256" key="1">
    <source>
        <dbReference type="SAM" id="MobiDB-lite"/>
    </source>
</evidence>
<protein>
    <recommendedName>
        <fullName evidence="4">Hypervirulence associated protein TUDOR domain-containing protein</fullName>
    </recommendedName>
</protein>
<dbReference type="RefSeq" id="WP_390363511.1">
    <property type="nucleotide sequence ID" value="NZ_JBHTKJ010000048.1"/>
</dbReference>
<comment type="caution">
    <text evidence="2">The sequence shown here is derived from an EMBL/GenBank/DDBJ whole genome shotgun (WGS) entry which is preliminary data.</text>
</comment>
<sequence length="56" mass="6484">MADDRDYGEQHPHFDGKREGIISDTVGKQIGVRTDTDKESTNPYHVRLLKKDQEKK</sequence>
<feature type="compositionally biased region" description="Basic and acidic residues" evidence="1">
    <location>
        <begin position="1"/>
        <end position="21"/>
    </location>
</feature>
<keyword evidence="3" id="KW-1185">Reference proteome</keyword>
<organism evidence="2 3">
    <name type="scientific">Virgibacillus byunsanensis</name>
    <dbReference type="NCBI Taxonomy" id="570945"/>
    <lineage>
        <taxon>Bacteria</taxon>
        <taxon>Bacillati</taxon>
        <taxon>Bacillota</taxon>
        <taxon>Bacilli</taxon>
        <taxon>Bacillales</taxon>
        <taxon>Bacillaceae</taxon>
        <taxon>Virgibacillus</taxon>
    </lineage>
</organism>
<accession>A0ABW3LN87</accession>
<dbReference type="Proteomes" id="UP001597040">
    <property type="component" value="Unassembled WGS sequence"/>
</dbReference>
<evidence type="ECO:0008006" key="4">
    <source>
        <dbReference type="Google" id="ProtNLM"/>
    </source>
</evidence>